<feature type="DNA-binding region" description="H-T-H motif" evidence="4">
    <location>
        <begin position="27"/>
        <end position="46"/>
    </location>
</feature>
<protein>
    <submittedName>
        <fullName evidence="6">Transcriptional regulator</fullName>
    </submittedName>
</protein>
<dbReference type="PRINTS" id="PR00455">
    <property type="entry name" value="HTHTETR"/>
</dbReference>
<dbReference type="InterPro" id="IPR009057">
    <property type="entry name" value="Homeodomain-like_sf"/>
</dbReference>
<keyword evidence="3" id="KW-0804">Transcription</keyword>
<accession>A0A1Y0IBE7</accession>
<keyword evidence="2 4" id="KW-0238">DNA-binding</keyword>
<dbReference type="GO" id="GO:0003700">
    <property type="term" value="F:DNA-binding transcription factor activity"/>
    <property type="evidence" value="ECO:0007669"/>
    <property type="project" value="TreeGrafter"/>
</dbReference>
<dbReference type="PANTHER" id="PTHR30055:SF234">
    <property type="entry name" value="HTH-TYPE TRANSCRIPTIONAL REGULATOR BETI"/>
    <property type="match status" value="1"/>
</dbReference>
<evidence type="ECO:0000259" key="5">
    <source>
        <dbReference type="PROSITE" id="PS50977"/>
    </source>
</evidence>
<evidence type="ECO:0000256" key="4">
    <source>
        <dbReference type="PROSITE-ProRule" id="PRU00335"/>
    </source>
</evidence>
<keyword evidence="1" id="KW-0805">Transcription regulation</keyword>
<dbReference type="SUPFAM" id="SSF46689">
    <property type="entry name" value="Homeodomain-like"/>
    <property type="match status" value="1"/>
</dbReference>
<dbReference type="AlphaFoldDB" id="A0A1Y0IBE7"/>
<organism evidence="6 7">
    <name type="scientific">Oleiphilus messinensis</name>
    <dbReference type="NCBI Taxonomy" id="141451"/>
    <lineage>
        <taxon>Bacteria</taxon>
        <taxon>Pseudomonadati</taxon>
        <taxon>Pseudomonadota</taxon>
        <taxon>Gammaproteobacteria</taxon>
        <taxon>Oceanospirillales</taxon>
        <taxon>Oleiphilaceae</taxon>
        <taxon>Oleiphilus</taxon>
    </lineage>
</organism>
<evidence type="ECO:0000313" key="7">
    <source>
        <dbReference type="Proteomes" id="UP000196027"/>
    </source>
</evidence>
<dbReference type="PROSITE" id="PS01081">
    <property type="entry name" value="HTH_TETR_1"/>
    <property type="match status" value="1"/>
</dbReference>
<dbReference type="RefSeq" id="WP_087462680.1">
    <property type="nucleotide sequence ID" value="NZ_CP021425.1"/>
</dbReference>
<feature type="domain" description="HTH tetR-type" evidence="5">
    <location>
        <begin position="4"/>
        <end position="64"/>
    </location>
</feature>
<dbReference type="PANTHER" id="PTHR30055">
    <property type="entry name" value="HTH-TYPE TRANSCRIPTIONAL REGULATOR RUTR"/>
    <property type="match status" value="1"/>
</dbReference>
<sequence length="162" mass="18692">MARVSKRHIIIDHALALFLEQGYKGTSIDVVVTRSQVSKPTVYNHFPDKGQLIAAVIEHWLAEHIVPELIPFTDKTSVLSYLDRNWWNAANIAMYRLIIGEGWRFAESAALFWERFDQAWRAAVTNSCQRLDPPLDSVEVANLNLRISHELWSRLTQPVKKR</sequence>
<dbReference type="Proteomes" id="UP000196027">
    <property type="component" value="Chromosome"/>
</dbReference>
<dbReference type="Pfam" id="PF00440">
    <property type="entry name" value="TetR_N"/>
    <property type="match status" value="1"/>
</dbReference>
<reference evidence="6 7" key="1">
    <citation type="submission" date="2017-05" db="EMBL/GenBank/DDBJ databases">
        <title>Genomic insights into alkan degradation activity of Oleiphilus messinensis.</title>
        <authorList>
            <person name="Kozyavkin S.A."/>
            <person name="Slesarev A.I."/>
            <person name="Golyshin P.N."/>
            <person name="Korzhenkov A."/>
            <person name="Golyshina O.N."/>
            <person name="Toshchakov S.V."/>
        </authorList>
    </citation>
    <scope>NUCLEOTIDE SEQUENCE [LARGE SCALE GENOMIC DNA]</scope>
    <source>
        <strain evidence="6 7">ME102</strain>
    </source>
</reference>
<dbReference type="InterPro" id="IPR050109">
    <property type="entry name" value="HTH-type_TetR-like_transc_reg"/>
</dbReference>
<evidence type="ECO:0000256" key="2">
    <source>
        <dbReference type="ARBA" id="ARBA00023125"/>
    </source>
</evidence>
<dbReference type="InterPro" id="IPR023772">
    <property type="entry name" value="DNA-bd_HTH_TetR-type_CS"/>
</dbReference>
<dbReference type="KEGG" id="ome:OLMES_3808"/>
<dbReference type="FunFam" id="1.10.10.60:FF:000141">
    <property type="entry name" value="TetR family transcriptional regulator"/>
    <property type="match status" value="1"/>
</dbReference>
<proteinExistence type="predicted"/>
<dbReference type="OrthoDB" id="8535430at2"/>
<dbReference type="Gene3D" id="1.10.357.10">
    <property type="entry name" value="Tetracycline Repressor, domain 2"/>
    <property type="match status" value="1"/>
</dbReference>
<dbReference type="PROSITE" id="PS50977">
    <property type="entry name" value="HTH_TETR_2"/>
    <property type="match status" value="1"/>
</dbReference>
<keyword evidence="7" id="KW-1185">Reference proteome</keyword>
<dbReference type="GO" id="GO:0000976">
    <property type="term" value="F:transcription cis-regulatory region binding"/>
    <property type="evidence" value="ECO:0007669"/>
    <property type="project" value="TreeGrafter"/>
</dbReference>
<evidence type="ECO:0000256" key="3">
    <source>
        <dbReference type="ARBA" id="ARBA00023163"/>
    </source>
</evidence>
<evidence type="ECO:0000313" key="6">
    <source>
        <dbReference type="EMBL" id="ARU57828.1"/>
    </source>
</evidence>
<name>A0A1Y0IBE7_9GAMM</name>
<gene>
    <name evidence="6" type="ORF">OLMES_3808</name>
</gene>
<dbReference type="InterPro" id="IPR001647">
    <property type="entry name" value="HTH_TetR"/>
</dbReference>
<dbReference type="EMBL" id="CP021425">
    <property type="protein sequence ID" value="ARU57828.1"/>
    <property type="molecule type" value="Genomic_DNA"/>
</dbReference>
<evidence type="ECO:0000256" key="1">
    <source>
        <dbReference type="ARBA" id="ARBA00023015"/>
    </source>
</evidence>